<protein>
    <submittedName>
        <fullName evidence="1">Uncharacterized protein</fullName>
    </submittedName>
</protein>
<proteinExistence type="predicted"/>
<sequence>MPLQLVETFFSSAFTPQFFFFFLKCFAQSM</sequence>
<name>A0A2P2QI63_RHIMU</name>
<organism evidence="1">
    <name type="scientific">Rhizophora mucronata</name>
    <name type="common">Asiatic mangrove</name>
    <dbReference type="NCBI Taxonomy" id="61149"/>
    <lineage>
        <taxon>Eukaryota</taxon>
        <taxon>Viridiplantae</taxon>
        <taxon>Streptophyta</taxon>
        <taxon>Embryophyta</taxon>
        <taxon>Tracheophyta</taxon>
        <taxon>Spermatophyta</taxon>
        <taxon>Magnoliopsida</taxon>
        <taxon>eudicotyledons</taxon>
        <taxon>Gunneridae</taxon>
        <taxon>Pentapetalae</taxon>
        <taxon>rosids</taxon>
        <taxon>fabids</taxon>
        <taxon>Malpighiales</taxon>
        <taxon>Rhizophoraceae</taxon>
        <taxon>Rhizophora</taxon>
    </lineage>
</organism>
<dbReference type="EMBL" id="GGEC01086199">
    <property type="protein sequence ID" value="MBX66683.1"/>
    <property type="molecule type" value="Transcribed_RNA"/>
</dbReference>
<evidence type="ECO:0000313" key="1">
    <source>
        <dbReference type="EMBL" id="MBX66683.1"/>
    </source>
</evidence>
<accession>A0A2P2QI63</accession>
<dbReference type="AlphaFoldDB" id="A0A2P2QI63"/>
<reference evidence="1" key="1">
    <citation type="submission" date="2018-02" db="EMBL/GenBank/DDBJ databases">
        <title>Rhizophora mucronata_Transcriptome.</title>
        <authorList>
            <person name="Meera S.P."/>
            <person name="Sreeshan A."/>
            <person name="Augustine A."/>
        </authorList>
    </citation>
    <scope>NUCLEOTIDE SEQUENCE</scope>
    <source>
        <tissue evidence="1">Leaf</tissue>
    </source>
</reference>